<keyword evidence="1 3" id="KW-0732">Signal</keyword>
<dbReference type="InterPro" id="IPR008969">
    <property type="entry name" value="CarboxyPept-like_regulatory"/>
</dbReference>
<dbReference type="EMBL" id="FOLQ01000016">
    <property type="protein sequence ID" value="SFE60678.1"/>
    <property type="molecule type" value="Genomic_DNA"/>
</dbReference>
<evidence type="ECO:0000313" key="6">
    <source>
        <dbReference type="Proteomes" id="UP000198598"/>
    </source>
</evidence>
<comment type="subcellular location">
    <subcellularLocation>
        <location evidence="2">Cell outer membrane</location>
        <topology evidence="2">Multi-pass membrane protein</topology>
    </subcellularLocation>
</comment>
<dbReference type="PROSITE" id="PS52016">
    <property type="entry name" value="TONB_DEPENDENT_REC_3"/>
    <property type="match status" value="1"/>
</dbReference>
<keyword evidence="2" id="KW-1134">Transmembrane beta strand</keyword>
<evidence type="ECO:0000259" key="4">
    <source>
        <dbReference type="Pfam" id="PF07715"/>
    </source>
</evidence>
<dbReference type="InterPro" id="IPR012910">
    <property type="entry name" value="Plug_dom"/>
</dbReference>
<dbReference type="Pfam" id="PF07715">
    <property type="entry name" value="Plug"/>
    <property type="match status" value="1"/>
</dbReference>
<dbReference type="GO" id="GO:0044718">
    <property type="term" value="P:siderophore transmembrane transport"/>
    <property type="evidence" value="ECO:0007669"/>
    <property type="project" value="TreeGrafter"/>
</dbReference>
<dbReference type="Proteomes" id="UP000198598">
    <property type="component" value="Unassembled WGS sequence"/>
</dbReference>
<dbReference type="SUPFAM" id="SSF49464">
    <property type="entry name" value="Carboxypeptidase regulatory domain-like"/>
    <property type="match status" value="1"/>
</dbReference>
<evidence type="ECO:0000256" key="2">
    <source>
        <dbReference type="PROSITE-ProRule" id="PRU01360"/>
    </source>
</evidence>
<dbReference type="InterPro" id="IPR037066">
    <property type="entry name" value="Plug_dom_sf"/>
</dbReference>
<dbReference type="SUPFAM" id="SSF56935">
    <property type="entry name" value="Porins"/>
    <property type="match status" value="1"/>
</dbReference>
<dbReference type="PANTHER" id="PTHR30069:SF29">
    <property type="entry name" value="HEMOGLOBIN AND HEMOGLOBIN-HAPTOGLOBIN-BINDING PROTEIN 1-RELATED"/>
    <property type="match status" value="1"/>
</dbReference>
<comment type="similarity">
    <text evidence="2">Belongs to the TonB-dependent receptor family.</text>
</comment>
<dbReference type="Gene3D" id="2.60.40.1120">
    <property type="entry name" value="Carboxypeptidase-like, regulatory domain"/>
    <property type="match status" value="1"/>
</dbReference>
<keyword evidence="2" id="KW-0472">Membrane</keyword>
<reference evidence="5 6" key="1">
    <citation type="submission" date="2016-10" db="EMBL/GenBank/DDBJ databases">
        <authorList>
            <person name="de Groot N.N."/>
        </authorList>
    </citation>
    <scope>NUCLEOTIDE SEQUENCE [LARGE SCALE GENOMIC DNA]</scope>
    <source>
        <strain evidence="5 6">DSM 26130</strain>
    </source>
</reference>
<dbReference type="GO" id="GO:0009279">
    <property type="term" value="C:cell outer membrane"/>
    <property type="evidence" value="ECO:0007669"/>
    <property type="project" value="UniProtKB-SubCell"/>
</dbReference>
<dbReference type="RefSeq" id="WP_093832115.1">
    <property type="nucleotide sequence ID" value="NZ_FOLQ01000016.1"/>
</dbReference>
<evidence type="ECO:0000256" key="3">
    <source>
        <dbReference type="SAM" id="SignalP"/>
    </source>
</evidence>
<accession>A0A1I2BXN0</accession>
<dbReference type="STRING" id="662367.SAMN05216167_11636"/>
<dbReference type="OrthoDB" id="679547at2"/>
<dbReference type="InterPro" id="IPR039426">
    <property type="entry name" value="TonB-dep_rcpt-like"/>
</dbReference>
<dbReference type="GO" id="GO:0015344">
    <property type="term" value="F:siderophore uptake transmembrane transporter activity"/>
    <property type="evidence" value="ECO:0007669"/>
    <property type="project" value="TreeGrafter"/>
</dbReference>
<dbReference type="AlphaFoldDB" id="A0A1I2BXN0"/>
<dbReference type="Pfam" id="PF13715">
    <property type="entry name" value="CarbopepD_reg_2"/>
    <property type="match status" value="1"/>
</dbReference>
<keyword evidence="2" id="KW-0998">Cell outer membrane</keyword>
<evidence type="ECO:0000256" key="1">
    <source>
        <dbReference type="ARBA" id="ARBA00022729"/>
    </source>
</evidence>
<keyword evidence="2" id="KW-0812">Transmembrane</keyword>
<organism evidence="5 6">
    <name type="scientific">Spirosoma endophyticum</name>
    <dbReference type="NCBI Taxonomy" id="662367"/>
    <lineage>
        <taxon>Bacteria</taxon>
        <taxon>Pseudomonadati</taxon>
        <taxon>Bacteroidota</taxon>
        <taxon>Cytophagia</taxon>
        <taxon>Cytophagales</taxon>
        <taxon>Cytophagaceae</taxon>
        <taxon>Spirosoma</taxon>
    </lineage>
</organism>
<name>A0A1I2BXN0_9BACT</name>
<proteinExistence type="inferred from homology"/>
<keyword evidence="6" id="KW-1185">Reference proteome</keyword>
<protein>
    <submittedName>
        <fullName evidence="5">MG2 domain-containing protein</fullName>
    </submittedName>
</protein>
<feature type="domain" description="TonB-dependent receptor plug" evidence="4">
    <location>
        <begin position="986"/>
        <end position="1075"/>
    </location>
</feature>
<dbReference type="PANTHER" id="PTHR30069">
    <property type="entry name" value="TONB-DEPENDENT OUTER MEMBRANE RECEPTOR"/>
    <property type="match status" value="1"/>
</dbReference>
<dbReference type="Gene3D" id="2.170.130.10">
    <property type="entry name" value="TonB-dependent receptor, plug domain"/>
    <property type="match status" value="1"/>
</dbReference>
<keyword evidence="2" id="KW-0813">Transport</keyword>
<dbReference type="Gene3D" id="2.60.40.1930">
    <property type="match status" value="1"/>
</dbReference>
<feature type="signal peptide" evidence="3">
    <location>
        <begin position="1"/>
        <end position="24"/>
    </location>
</feature>
<feature type="chain" id="PRO_5011738787" evidence="3">
    <location>
        <begin position="25"/>
        <end position="1188"/>
    </location>
</feature>
<sequence>MNCRHAIGWLIACLVGWLLPIAHAQTTTVTLSGYVADAATGKPMPFANVYLNGSTHGTTTNEQGHYSLVGVPLGTVEVVASFVGYQPQRLTLRIDDAQAKTANFRLKPGDQTLATVTVRGNPKKWQQHLKQFKKQLLGEPFGGQCEIMNSDALSFHEEKGHLTATATEPIIIDNHALGYKVWYDLLYFDGTFQKVYYAGTTRFEELKPADDRQANRFRRNRLAAYKGSTRHLMASLIDSTYEREGFLVYQENMAVPIARSVTNRATLAGSLNGHLLPLKVKELIQPGRLPFERRLVSERPLVVFYTNGVSNYSPYTDARYAYSQIQLPNKQMQLTVDGTITLPFGVEIQGSLADDRLSTMLPADWKPTQLEASPTVNAPVATQGKLLPPDARLGRITMAFNDRFHDLAPVLFVHIDKPFYATGDRLWLSTYLLDAATNRRPVGETAIHVDLLTSAGNLVQHQWLRLTDGRATGNFRLSDSLASGTYRLRAYTDEDDGQHRPAFERSISVYNLLRGTSNILPDTTRKPLDVQILPEGGRWVAGLPSRLGVKVIASDGHGRSAIGSILDDAGMEVARFTTSPYGMASVVMTPVSGHTYRAKVLSVHPEHSHRLSGMAQLPPAETEGLLLSADVVSDTNQLALTIMGTNRPVKDSAYVLIQQQGRLAGQHKILLQNGIARISLPVATLPSGLHQLTLYDAAARPQAERLVFLPERLPPVRVLMAVNRTRYQPRGQVVMSFNLNDDGQPTVAALSASITDAEQVPEDTAEATIQTHLLLTGELRGRVEQPGVYFRNSLPETRRALDDLLLTQGWRRVRGTPATELLGGVSLMGRVLNPKNQPIAGAQLIVASTAPGQSFVRSAGTDEKGRFRLAGLTIADTLSLMTQLADRQLKDMQDKDAHYVLEGPGSSWDPDTINGLPNWTALQAQLEAVKVRQEADADLYRDKTAKLLKEVTVRARKYDERPDDIRQRSLHNGADATLMFDDRSPRFTNLYEMVRGRVAGVSVSQMITGGYQVVIRGMGTLVGSPQALFLLDGVPIQDPEGTALLSFNPGDVERIEVLKNAGTAGIYGVRGGNGVIAFYSKRFRADQPSTNQKAGMKPVQLIGYPSVLREFYVPRYEPDQTSEAQATASTRVDRRDVLYWKPVMQTDGQGRSQVTFPLSDVVRTLRVTVQGITTDGRPVVGVKLFRVQ</sequence>
<evidence type="ECO:0000313" key="5">
    <source>
        <dbReference type="EMBL" id="SFE60678.1"/>
    </source>
</evidence>
<gene>
    <name evidence="5" type="ORF">SAMN05216167_11636</name>
</gene>